<proteinExistence type="predicted"/>
<dbReference type="AlphaFoldDB" id="A0AAD4LT80"/>
<dbReference type="Proteomes" id="UP001201163">
    <property type="component" value="Unassembled WGS sequence"/>
</dbReference>
<accession>A0AAD4LT80</accession>
<evidence type="ECO:0000256" key="1">
    <source>
        <dbReference type="SAM" id="MobiDB-lite"/>
    </source>
</evidence>
<comment type="caution">
    <text evidence="2">The sequence shown here is derived from an EMBL/GenBank/DDBJ whole genome shotgun (WGS) entry which is preliminary data.</text>
</comment>
<evidence type="ECO:0000313" key="3">
    <source>
        <dbReference type="Proteomes" id="UP001201163"/>
    </source>
</evidence>
<gene>
    <name evidence="2" type="ORF">EDB92DRAFT_73426</name>
</gene>
<organism evidence="2 3">
    <name type="scientific">Lactarius akahatsu</name>
    <dbReference type="NCBI Taxonomy" id="416441"/>
    <lineage>
        <taxon>Eukaryota</taxon>
        <taxon>Fungi</taxon>
        <taxon>Dikarya</taxon>
        <taxon>Basidiomycota</taxon>
        <taxon>Agaricomycotina</taxon>
        <taxon>Agaricomycetes</taxon>
        <taxon>Russulales</taxon>
        <taxon>Russulaceae</taxon>
        <taxon>Lactarius</taxon>
    </lineage>
</organism>
<sequence length="270" mass="29414">MEIDLYVPSFRTASKRMRSDSPTPCGHDRPLKRISLAVNDRTCDSPLSFQSPQTASPASPARAQSLTAVLLVQKPVQSVCMPSADADASVQDEQWVALTRNLTLLPAQCPAELETTWSSNGENTMNLDETPRSSTRLCSHNQRFQCEACKQTKTHTTGSTILPPLVHSGPCSSMPKVLSLRLTLPPVTATGYLQTPDPVTIPTPPIGSAILPSHSLFSSGCVNTMPLYSREPQPSQQQQAPPRRSRFTLGPRPDCEKCRLGVPGHYAHFD</sequence>
<evidence type="ECO:0000313" key="2">
    <source>
        <dbReference type="EMBL" id="KAH9001537.1"/>
    </source>
</evidence>
<name>A0AAD4LT80_9AGAM</name>
<protein>
    <submittedName>
        <fullName evidence="2">Uncharacterized protein</fullName>
    </submittedName>
</protein>
<dbReference type="EMBL" id="JAKELL010000001">
    <property type="protein sequence ID" value="KAH9001537.1"/>
    <property type="molecule type" value="Genomic_DNA"/>
</dbReference>
<reference evidence="2" key="1">
    <citation type="submission" date="2022-01" db="EMBL/GenBank/DDBJ databases">
        <title>Comparative genomics reveals a dynamic genome evolution in the ectomycorrhizal milk-cap (Lactarius) mushrooms.</title>
        <authorList>
            <consortium name="DOE Joint Genome Institute"/>
            <person name="Lebreton A."/>
            <person name="Tang N."/>
            <person name="Kuo A."/>
            <person name="LaButti K."/>
            <person name="Drula E."/>
            <person name="Barry K."/>
            <person name="Clum A."/>
            <person name="Lipzen A."/>
            <person name="Mousain D."/>
            <person name="Ng V."/>
            <person name="Wang R."/>
            <person name="Wang X."/>
            <person name="Dai Y."/>
            <person name="Henrissat B."/>
            <person name="Grigoriev I.V."/>
            <person name="Guerin-Laguette A."/>
            <person name="Yu F."/>
            <person name="Martin F.M."/>
        </authorList>
    </citation>
    <scope>NUCLEOTIDE SEQUENCE</scope>
    <source>
        <strain evidence="2">QP</strain>
    </source>
</reference>
<feature type="region of interest" description="Disordered" evidence="1">
    <location>
        <begin position="227"/>
        <end position="253"/>
    </location>
</feature>
<keyword evidence="3" id="KW-1185">Reference proteome</keyword>
<feature type="compositionally biased region" description="Low complexity" evidence="1">
    <location>
        <begin position="229"/>
        <end position="242"/>
    </location>
</feature>